<evidence type="ECO:0000256" key="1">
    <source>
        <dbReference type="SAM" id="MobiDB-lite"/>
    </source>
</evidence>
<name>C9R9C3_AMMDK</name>
<sequence>MKNTLISDVAYAMGELVQHFPVGVALVDESGSVLYANPLAEKVIMEKKKHSCDRSHLPRPSQGTAGPEAR</sequence>
<dbReference type="Gene3D" id="3.30.450.20">
    <property type="entry name" value="PAS domain"/>
    <property type="match status" value="1"/>
</dbReference>
<reference evidence="2 3" key="1">
    <citation type="submission" date="2009-10" db="EMBL/GenBank/DDBJ databases">
        <title>Complete sequence of chromosome of Ammonifex degensii KC4.</title>
        <authorList>
            <consortium name="US DOE Joint Genome Institute"/>
            <person name="Kerfeld C."/>
            <person name="Goodner B."/>
            <person name="Huber H."/>
            <person name="Stetter K."/>
            <person name="Lucas S."/>
            <person name="Copeland A."/>
            <person name="Lapidus A."/>
            <person name="Glavina del Rio T."/>
            <person name="Dalin E."/>
            <person name="Tice H."/>
            <person name="Bruce D."/>
            <person name="Goodwin L."/>
            <person name="Pitluck S."/>
            <person name="Saunders E."/>
            <person name="Brettin T."/>
            <person name="Detter J.C."/>
            <person name="Han C."/>
            <person name="Larimer F."/>
            <person name="Land M."/>
            <person name="Hauser L."/>
            <person name="Kyrpides N."/>
            <person name="Ovchinnikova G."/>
            <person name="Richardson P."/>
        </authorList>
    </citation>
    <scope>NUCLEOTIDE SEQUENCE [LARGE SCALE GENOMIC DNA]</scope>
    <source>
        <strain evidence="3">DSM 10501 / KC4</strain>
    </source>
</reference>
<feature type="region of interest" description="Disordered" evidence="1">
    <location>
        <begin position="47"/>
        <end position="70"/>
    </location>
</feature>
<keyword evidence="3" id="KW-1185">Reference proteome</keyword>
<dbReference type="AlphaFoldDB" id="C9R9C3"/>
<protein>
    <recommendedName>
        <fullName evidence="4">PAS domain-containing protein</fullName>
    </recommendedName>
</protein>
<accession>C9R9C3</accession>
<dbReference type="EMBL" id="CP001785">
    <property type="protein sequence ID" value="ACX52902.1"/>
    <property type="molecule type" value="Genomic_DNA"/>
</dbReference>
<dbReference type="KEGG" id="adg:Adeg_1815"/>
<dbReference type="RefSeq" id="WP_015739779.1">
    <property type="nucleotide sequence ID" value="NC_013385.1"/>
</dbReference>
<evidence type="ECO:0000313" key="2">
    <source>
        <dbReference type="EMBL" id="ACX52902.1"/>
    </source>
</evidence>
<evidence type="ECO:0000313" key="3">
    <source>
        <dbReference type="Proteomes" id="UP000002620"/>
    </source>
</evidence>
<proteinExistence type="predicted"/>
<gene>
    <name evidence="2" type="ordered locus">Adeg_1815</name>
</gene>
<dbReference type="STRING" id="429009.Adeg_1815"/>
<dbReference type="Proteomes" id="UP000002620">
    <property type="component" value="Chromosome"/>
</dbReference>
<dbReference type="HOGENOM" id="CLU_2748843_0_0_9"/>
<evidence type="ECO:0008006" key="4">
    <source>
        <dbReference type="Google" id="ProtNLM"/>
    </source>
</evidence>
<organism evidence="2 3">
    <name type="scientific">Ammonifex degensii (strain DSM 10501 / KC4)</name>
    <dbReference type="NCBI Taxonomy" id="429009"/>
    <lineage>
        <taxon>Bacteria</taxon>
        <taxon>Bacillati</taxon>
        <taxon>Bacillota</taxon>
        <taxon>Clostridia</taxon>
        <taxon>Thermoanaerobacterales</taxon>
        <taxon>Thermoanaerobacteraceae</taxon>
        <taxon>Ammonifex</taxon>
    </lineage>
</organism>